<keyword evidence="2" id="KW-1185">Reference proteome</keyword>
<accession>A0A0R3MP05</accession>
<proteinExistence type="predicted"/>
<protein>
    <submittedName>
        <fullName evidence="1">Uncharacterized protein</fullName>
    </submittedName>
</protein>
<evidence type="ECO:0000313" key="1">
    <source>
        <dbReference type="EMBL" id="KRR18678.1"/>
    </source>
</evidence>
<name>A0A0R3MP05_9BRAD</name>
<dbReference type="Proteomes" id="UP000052023">
    <property type="component" value="Unassembled WGS sequence"/>
</dbReference>
<gene>
    <name evidence="1" type="ORF">CQ13_09440</name>
</gene>
<dbReference type="EMBL" id="LLYA01000192">
    <property type="protein sequence ID" value="KRR18678.1"/>
    <property type="molecule type" value="Genomic_DNA"/>
</dbReference>
<comment type="caution">
    <text evidence="1">The sequence shown here is derived from an EMBL/GenBank/DDBJ whole genome shotgun (WGS) entry which is preliminary data.</text>
</comment>
<reference evidence="1 2" key="1">
    <citation type="submission" date="2014-03" db="EMBL/GenBank/DDBJ databases">
        <title>Bradyrhizobium valentinum sp. nov., isolated from effective nodules of Lupinus mariae-josephae, a lupine endemic of basic-lime soils in Eastern Spain.</title>
        <authorList>
            <person name="Duran D."/>
            <person name="Rey L."/>
            <person name="Navarro A."/>
            <person name="Busquets A."/>
            <person name="Imperial J."/>
            <person name="Ruiz-Argueso T."/>
        </authorList>
    </citation>
    <scope>NUCLEOTIDE SEQUENCE [LARGE SCALE GENOMIC DNA]</scope>
    <source>
        <strain evidence="1 2">Ro19</strain>
    </source>
</reference>
<dbReference type="AlphaFoldDB" id="A0A0R3MP05"/>
<organism evidence="1 2">
    <name type="scientific">Bradyrhizobium retamae</name>
    <dbReference type="NCBI Taxonomy" id="1300035"/>
    <lineage>
        <taxon>Bacteria</taxon>
        <taxon>Pseudomonadati</taxon>
        <taxon>Pseudomonadota</taxon>
        <taxon>Alphaproteobacteria</taxon>
        <taxon>Hyphomicrobiales</taxon>
        <taxon>Nitrobacteraceae</taxon>
        <taxon>Bradyrhizobium</taxon>
    </lineage>
</organism>
<sequence>MILKRKRQRADAGTVEVDRNMRMPFGKQLESHNAKFKGSSRYIRFGVEYNSISDTVSIHNVIGAVAAEIERVRRHSVLCPQLFCKKSARSDRMKAHAIGMFCEDVAGTRWMKPWLKILDEIETHAAATIIEHRVCGRPCGCHDSVSVSHAAGRIVYFPIESRKIPAYAMTIIGGIASIHVIEVDAADISGLLQVLN</sequence>
<evidence type="ECO:0000313" key="2">
    <source>
        <dbReference type="Proteomes" id="UP000052023"/>
    </source>
</evidence>